<dbReference type="Pfam" id="PF07162">
    <property type="entry name" value="B9-C2"/>
    <property type="match status" value="1"/>
</dbReference>
<evidence type="ECO:0000313" key="7">
    <source>
        <dbReference type="EMBL" id="PAA52432.1"/>
    </source>
</evidence>
<feature type="compositionally biased region" description="Gly residues" evidence="6">
    <location>
        <begin position="568"/>
        <end position="582"/>
    </location>
</feature>
<dbReference type="PANTHER" id="PTHR12968:SF4">
    <property type="entry name" value="TECTONIC-LIKE COMPLEX MEMBER MKS1"/>
    <property type="match status" value="1"/>
</dbReference>
<reference evidence="7 8" key="1">
    <citation type="submission" date="2017-06" db="EMBL/GenBank/DDBJ databases">
        <title>A platform for efficient transgenesis in Macrostomum lignano, a flatworm model organism for stem cell research.</title>
        <authorList>
            <person name="Berezikov E."/>
        </authorList>
    </citation>
    <scope>NUCLEOTIDE SEQUENCE [LARGE SCALE GENOMIC DNA]</scope>
    <source>
        <strain evidence="7">DV1</strain>
        <tissue evidence="7">Whole organism</tissue>
    </source>
</reference>
<dbReference type="PROSITE" id="PS51381">
    <property type="entry name" value="C2_B9"/>
    <property type="match status" value="1"/>
</dbReference>
<dbReference type="Proteomes" id="UP000215902">
    <property type="component" value="Unassembled WGS sequence"/>
</dbReference>
<protein>
    <recommendedName>
        <fullName evidence="9">Meckel syndrome type 1 protein</fullName>
    </recommendedName>
</protein>
<evidence type="ECO:0000313" key="8">
    <source>
        <dbReference type="Proteomes" id="UP000215902"/>
    </source>
</evidence>
<keyword evidence="2" id="KW-0963">Cytoplasm</keyword>
<dbReference type="PANTHER" id="PTHR12968">
    <property type="entry name" value="B9 DOMAIN-CONTAINING"/>
    <property type="match status" value="1"/>
</dbReference>
<keyword evidence="8" id="KW-1185">Reference proteome</keyword>
<feature type="region of interest" description="Disordered" evidence="6">
    <location>
        <begin position="186"/>
        <end position="211"/>
    </location>
</feature>
<gene>
    <name evidence="7" type="ORF">BOX15_Mlig000749g2</name>
</gene>
<sequence>MGSNEKNLIGVYQCHPEDDIKNLKIRIKVWKITTDKNEEEVYDFKWQEKVFSVQELEKYKDVTDANATDHEKRCKKLLDQWKQMRHKMLKDHRLYSLIDDEIALESEEKDRVTDYEDEKLTATEVAFREAQRTQSDDAVGQQRNAATQSAASVLTSNLDREQFLRQFFTSPKSQRMRVMFDYRPVLRPEEPPAPAPAADGAEEDPTAEPQVDTTQKLLCTITYDPRDRLLSLQPDFTKQPLIVGNWRYTIEDVSTKMSEAERNRVLSQEKERIKLKSESKQVFRQIDFEMPTEPLRVLVRGEIMTAKHFEYDHLYVHFFLDLTPDWFVKTAAGLSGTTQICATKVEEVLTPIERKDDVAHFSYPFEFEIFFERLVPAGEDDYTFPRWPIMYFEVMSQDSWTRHRTEGYTYLTLPATPGPHDFRLQCWRPTGNSVVCELRRFFIGGTPELEDSTFTNVPTDFDGTHLSKFGFNTETTGELTVRLHSIHQSARLAELRNAAAGVGPGGVMQSGAGAGKFSGDFGGAAGPSFLDLHRALNRFRTARTQLVMVQKAASPSLMMSLQQQQLISGGGSGGSGGGGGGTDSPPRPAPRRRLSNGSAIAAAEDDDDQQRRGGAGDTLTAEYMRHIQSREE</sequence>
<comment type="caution">
    <text evidence="7">The sequence shown here is derived from an EMBL/GenBank/DDBJ whole genome shotgun (WGS) entry which is preliminary data.</text>
</comment>
<dbReference type="OrthoDB" id="10263520at2759"/>
<comment type="subcellular location">
    <subcellularLocation>
        <location evidence="1">Cytoplasm</location>
        <location evidence="1">Cytoskeleton</location>
        <location evidence="1">Cilium basal body</location>
    </subcellularLocation>
</comment>
<keyword evidence="5" id="KW-0966">Cell projection</keyword>
<evidence type="ECO:0000256" key="4">
    <source>
        <dbReference type="ARBA" id="ARBA00023212"/>
    </source>
</evidence>
<proteinExistence type="predicted"/>
<evidence type="ECO:0008006" key="9">
    <source>
        <dbReference type="Google" id="ProtNLM"/>
    </source>
</evidence>
<keyword evidence="3" id="KW-0970">Cilium biogenesis/degradation</keyword>
<dbReference type="EMBL" id="NIVC01003243">
    <property type="protein sequence ID" value="PAA52432.1"/>
    <property type="molecule type" value="Genomic_DNA"/>
</dbReference>
<keyword evidence="4" id="KW-0206">Cytoskeleton</keyword>
<evidence type="ECO:0000256" key="1">
    <source>
        <dbReference type="ARBA" id="ARBA00004120"/>
    </source>
</evidence>
<organism evidence="7 8">
    <name type="scientific">Macrostomum lignano</name>
    <dbReference type="NCBI Taxonomy" id="282301"/>
    <lineage>
        <taxon>Eukaryota</taxon>
        <taxon>Metazoa</taxon>
        <taxon>Spiralia</taxon>
        <taxon>Lophotrochozoa</taxon>
        <taxon>Platyhelminthes</taxon>
        <taxon>Rhabditophora</taxon>
        <taxon>Macrostomorpha</taxon>
        <taxon>Macrostomida</taxon>
        <taxon>Macrostomidae</taxon>
        <taxon>Macrostomum</taxon>
    </lineage>
</organism>
<accession>A0A267DVC0</accession>
<dbReference type="AlphaFoldDB" id="A0A267DVC0"/>
<evidence type="ECO:0000256" key="6">
    <source>
        <dbReference type="SAM" id="MobiDB-lite"/>
    </source>
</evidence>
<dbReference type="GO" id="GO:0060271">
    <property type="term" value="P:cilium assembly"/>
    <property type="evidence" value="ECO:0007669"/>
    <property type="project" value="TreeGrafter"/>
</dbReference>
<dbReference type="GO" id="GO:0036038">
    <property type="term" value="C:MKS complex"/>
    <property type="evidence" value="ECO:0007669"/>
    <property type="project" value="TreeGrafter"/>
</dbReference>
<evidence type="ECO:0000256" key="3">
    <source>
        <dbReference type="ARBA" id="ARBA00022794"/>
    </source>
</evidence>
<name>A0A267DVC0_9PLAT</name>
<dbReference type="InterPro" id="IPR010796">
    <property type="entry name" value="C2_B9-type_dom"/>
</dbReference>
<evidence type="ECO:0000256" key="2">
    <source>
        <dbReference type="ARBA" id="ARBA00022490"/>
    </source>
</evidence>
<dbReference type="STRING" id="282301.A0A267DVC0"/>
<feature type="region of interest" description="Disordered" evidence="6">
    <location>
        <begin position="566"/>
        <end position="617"/>
    </location>
</feature>
<evidence type="ECO:0000256" key="5">
    <source>
        <dbReference type="ARBA" id="ARBA00023273"/>
    </source>
</evidence>